<feature type="transmembrane region" description="Helical" evidence="1">
    <location>
        <begin position="49"/>
        <end position="71"/>
    </location>
</feature>
<name>A0A9P7KI28_9AGAR</name>
<feature type="transmembrane region" description="Helical" evidence="1">
    <location>
        <begin position="176"/>
        <end position="201"/>
    </location>
</feature>
<accession>A0A9P7KI28</accession>
<keyword evidence="1" id="KW-0812">Transmembrane</keyword>
<keyword evidence="1" id="KW-1133">Transmembrane helix</keyword>
<dbReference type="EMBL" id="JABCKI010000279">
    <property type="protein sequence ID" value="KAG5651208.1"/>
    <property type="molecule type" value="Genomic_DNA"/>
</dbReference>
<sequence>MSNPNTTLEENFILVNLATWTPWITEAILILRVVAVFKPTLYSRFSNMSALLALPVILKIVRAIILVYNLVEWRRENSITSTNFTIGPYPNEYWVLESTTILEMVDNGYISALFLWRLAVHAKAISGSVDREGPKTGIFRQSSNGNVNVESEHDPRTKYDMTSLNYVQLTTFATDFVAVILATWTPWITEAILILRVVAVFKPTLYSRFSNMAALLAFPIIIKIVRATLHIYFIVVFSRENSITSTNFNIGPSSYRDEYWVSESTATLEMFDNGLVSMVSPLVSRPLHSPYLVMYLNNTRLDRYISALFLWRLAVHAEAISGSGDRAGQRTGIFGQSSQFSYE</sequence>
<dbReference type="AlphaFoldDB" id="A0A9P7KI28"/>
<reference evidence="2" key="2">
    <citation type="submission" date="2021-10" db="EMBL/GenBank/DDBJ databases">
        <title>Phylogenomics reveals ancestral predisposition of the termite-cultivated fungus Termitomyces towards a domesticated lifestyle.</title>
        <authorList>
            <person name="Auxier B."/>
            <person name="Grum-Grzhimaylo A."/>
            <person name="Cardenas M.E."/>
            <person name="Lodge J.D."/>
            <person name="Laessoe T."/>
            <person name="Pedersen O."/>
            <person name="Smith M.E."/>
            <person name="Kuyper T.W."/>
            <person name="Franco-Molano E.A."/>
            <person name="Baroni T.J."/>
            <person name="Aanen D.K."/>
        </authorList>
    </citation>
    <scope>NUCLEOTIDE SEQUENCE</scope>
    <source>
        <strain evidence="2">D49</strain>
    </source>
</reference>
<reference evidence="2" key="1">
    <citation type="submission" date="2021-02" db="EMBL/GenBank/DDBJ databases">
        <authorList>
            <person name="Nieuwenhuis M."/>
            <person name="Van De Peppel L.J.J."/>
        </authorList>
    </citation>
    <scope>NUCLEOTIDE SEQUENCE</scope>
    <source>
        <strain evidence="2">D49</strain>
    </source>
</reference>
<gene>
    <name evidence="2" type="ORF">H0H81_009475</name>
</gene>
<dbReference type="OrthoDB" id="2548432at2759"/>
<evidence type="ECO:0000313" key="2">
    <source>
        <dbReference type="EMBL" id="KAG5651208.1"/>
    </source>
</evidence>
<comment type="caution">
    <text evidence="2">The sequence shown here is derived from an EMBL/GenBank/DDBJ whole genome shotgun (WGS) entry which is preliminary data.</text>
</comment>
<evidence type="ECO:0000313" key="3">
    <source>
        <dbReference type="Proteomes" id="UP000717328"/>
    </source>
</evidence>
<proteinExistence type="predicted"/>
<keyword evidence="1" id="KW-0472">Membrane</keyword>
<keyword evidence="3" id="KW-1185">Reference proteome</keyword>
<feature type="transmembrane region" description="Helical" evidence="1">
    <location>
        <begin position="20"/>
        <end position="37"/>
    </location>
</feature>
<organism evidence="2 3">
    <name type="scientific">Sphagnurus paluster</name>
    <dbReference type="NCBI Taxonomy" id="117069"/>
    <lineage>
        <taxon>Eukaryota</taxon>
        <taxon>Fungi</taxon>
        <taxon>Dikarya</taxon>
        <taxon>Basidiomycota</taxon>
        <taxon>Agaricomycotina</taxon>
        <taxon>Agaricomycetes</taxon>
        <taxon>Agaricomycetidae</taxon>
        <taxon>Agaricales</taxon>
        <taxon>Tricholomatineae</taxon>
        <taxon>Lyophyllaceae</taxon>
        <taxon>Sphagnurus</taxon>
    </lineage>
</organism>
<protein>
    <submittedName>
        <fullName evidence="2">Uncharacterized protein</fullName>
    </submittedName>
</protein>
<feature type="transmembrane region" description="Helical" evidence="1">
    <location>
        <begin position="213"/>
        <end position="237"/>
    </location>
</feature>
<evidence type="ECO:0000256" key="1">
    <source>
        <dbReference type="SAM" id="Phobius"/>
    </source>
</evidence>
<dbReference type="Proteomes" id="UP000717328">
    <property type="component" value="Unassembled WGS sequence"/>
</dbReference>